<dbReference type="PANTHER" id="PTHR33164:SF57">
    <property type="entry name" value="MARR-FAMILY TRANSCRIPTIONAL REGULATOR"/>
    <property type="match status" value="1"/>
</dbReference>
<evidence type="ECO:0000313" key="2">
    <source>
        <dbReference type="EMBL" id="SLJ98991.1"/>
    </source>
</evidence>
<protein>
    <submittedName>
        <fullName evidence="2">Transcriptional regulator, MarR family</fullName>
    </submittedName>
</protein>
<dbReference type="Pfam" id="PF12802">
    <property type="entry name" value="MarR_2"/>
    <property type="match status" value="1"/>
</dbReference>
<dbReference type="InterPro" id="IPR039422">
    <property type="entry name" value="MarR/SlyA-like"/>
</dbReference>
<dbReference type="Gene3D" id="1.10.10.10">
    <property type="entry name" value="Winged helix-like DNA-binding domain superfamily/Winged helix DNA-binding domain"/>
    <property type="match status" value="1"/>
</dbReference>
<gene>
    <name evidence="2" type="ORF">SAMN06295987_10324</name>
</gene>
<dbReference type="Proteomes" id="UP000190989">
    <property type="component" value="Unassembled WGS sequence"/>
</dbReference>
<sequence length="162" mass="17743">MQVEDNSRSDETDLDNSFGYQLKMLQVDVDARAREALAEFDISPARVTAMIVINKNAGCTQTALGEALSINRASAMKLVNILEARGFVTRAAAPDSRANALYLTRLGDATLRKMTAALEEADRDVLSPLSPAEQEVFRAYMQRVRKGLADCRRGTNESSDEG</sequence>
<dbReference type="InterPro" id="IPR036390">
    <property type="entry name" value="WH_DNA-bd_sf"/>
</dbReference>
<dbReference type="InterPro" id="IPR036388">
    <property type="entry name" value="WH-like_DNA-bd_sf"/>
</dbReference>
<dbReference type="RefSeq" id="WP_245829019.1">
    <property type="nucleotide sequence ID" value="NZ_FVZE01000003.1"/>
</dbReference>
<dbReference type="SMART" id="SM00347">
    <property type="entry name" value="HTH_MARR"/>
    <property type="match status" value="1"/>
</dbReference>
<dbReference type="PRINTS" id="PR00598">
    <property type="entry name" value="HTHMARR"/>
</dbReference>
<keyword evidence="3" id="KW-1185">Reference proteome</keyword>
<proteinExistence type="predicted"/>
<evidence type="ECO:0000313" key="3">
    <source>
        <dbReference type="Proteomes" id="UP000190989"/>
    </source>
</evidence>
<accession>A0A1U6HTM1</accession>
<dbReference type="GO" id="GO:0006950">
    <property type="term" value="P:response to stress"/>
    <property type="evidence" value="ECO:0007669"/>
    <property type="project" value="TreeGrafter"/>
</dbReference>
<dbReference type="SUPFAM" id="SSF46785">
    <property type="entry name" value="Winged helix' DNA-binding domain"/>
    <property type="match status" value="1"/>
</dbReference>
<name>A0A1U6HTM1_9SPHN</name>
<dbReference type="InterPro" id="IPR000835">
    <property type="entry name" value="HTH_MarR-typ"/>
</dbReference>
<evidence type="ECO:0000259" key="1">
    <source>
        <dbReference type="PROSITE" id="PS50995"/>
    </source>
</evidence>
<feature type="domain" description="HTH marR-type" evidence="1">
    <location>
        <begin position="15"/>
        <end position="146"/>
    </location>
</feature>
<organism evidence="2 3">
    <name type="scientific">Novosphingobium mathurense</name>
    <dbReference type="NCBI Taxonomy" id="428990"/>
    <lineage>
        <taxon>Bacteria</taxon>
        <taxon>Pseudomonadati</taxon>
        <taxon>Pseudomonadota</taxon>
        <taxon>Alphaproteobacteria</taxon>
        <taxon>Sphingomonadales</taxon>
        <taxon>Sphingomonadaceae</taxon>
        <taxon>Novosphingobium</taxon>
    </lineage>
</organism>
<reference evidence="3" key="1">
    <citation type="submission" date="2017-02" db="EMBL/GenBank/DDBJ databases">
        <authorList>
            <person name="Varghese N."/>
            <person name="Submissions S."/>
        </authorList>
    </citation>
    <scope>NUCLEOTIDE SEQUENCE [LARGE SCALE GENOMIC DNA]</scope>
    <source>
        <strain evidence="3">SM117</strain>
    </source>
</reference>
<dbReference type="AlphaFoldDB" id="A0A1U6HTM1"/>
<dbReference type="PANTHER" id="PTHR33164">
    <property type="entry name" value="TRANSCRIPTIONAL REGULATOR, MARR FAMILY"/>
    <property type="match status" value="1"/>
</dbReference>
<dbReference type="GO" id="GO:0003700">
    <property type="term" value="F:DNA-binding transcription factor activity"/>
    <property type="evidence" value="ECO:0007669"/>
    <property type="project" value="InterPro"/>
</dbReference>
<dbReference type="EMBL" id="FVZE01000003">
    <property type="protein sequence ID" value="SLJ98991.1"/>
    <property type="molecule type" value="Genomic_DNA"/>
</dbReference>
<dbReference type="PROSITE" id="PS50995">
    <property type="entry name" value="HTH_MARR_2"/>
    <property type="match status" value="1"/>
</dbReference>
<dbReference type="STRING" id="428990.SAMN06295987_10324"/>